<dbReference type="SUPFAM" id="SSF56925">
    <property type="entry name" value="OMPA-like"/>
    <property type="match status" value="1"/>
</dbReference>
<evidence type="ECO:0000313" key="1">
    <source>
        <dbReference type="EMBL" id="AFN73685.1"/>
    </source>
</evidence>
<dbReference type="RefSeq" id="WP_014855122.1">
    <property type="nucleotide sequence ID" value="NC_018178.1"/>
</dbReference>
<dbReference type="EMBL" id="CP003557">
    <property type="protein sequence ID" value="AFN73685.1"/>
    <property type="molecule type" value="Genomic_DNA"/>
</dbReference>
<dbReference type="HOGENOM" id="CLU_1276218_0_0_10"/>
<dbReference type="AlphaFoldDB" id="I6Z3F6"/>
<gene>
    <name evidence="1" type="ordered locus">MROS_0442</name>
</gene>
<reference evidence="1 2" key="1">
    <citation type="journal article" date="2013" name="PLoS ONE">
        <title>Genomic analysis of Melioribacter roseus, facultatively anaerobic organotrophic bacterium representing a novel deep lineage within Bacteriodetes/Chlorobi group.</title>
        <authorList>
            <person name="Kadnikov V.V."/>
            <person name="Mardanov A.V."/>
            <person name="Podosokorskaya O.A."/>
            <person name="Gavrilov S.N."/>
            <person name="Kublanov I.V."/>
            <person name="Beletsky A.V."/>
            <person name="Bonch-Osmolovskaya E.A."/>
            <person name="Ravin N.V."/>
        </authorList>
    </citation>
    <scope>NUCLEOTIDE SEQUENCE [LARGE SCALE GENOMIC DNA]</scope>
    <source>
        <strain evidence="2">JCM 17771 / P3M-2</strain>
    </source>
</reference>
<dbReference type="Gene3D" id="2.40.160.20">
    <property type="match status" value="1"/>
</dbReference>
<proteinExistence type="predicted"/>
<protein>
    <recommendedName>
        <fullName evidence="3">Outer membrane protein beta-barrel domain-containing protein</fullName>
    </recommendedName>
</protein>
<dbReference type="STRING" id="1191523.MROS_0442"/>
<accession>I6Z3F6</accession>
<sequence length="214" mass="24187">MKRFALMMILLPMLSIYGQRIGKLAPEKPNEVFPEKSWGVDIMFGEGGFGLGTFFRKSLSENITGFVDLSFSESKDEREIEYIDPYFGIPYVIGKKNRVFLIPLNLGVQYRLFSKTLTDNLRPYVNAGVGPTFVLTTPYEKEFFSSFGDSKMHYAAGGYVGIGANFGISKKNLAGLNVRYYFIHMLDDGVESLEGKVRKDFGHIYITLNLGIMY</sequence>
<dbReference type="OrthoDB" id="1523667at2"/>
<dbReference type="Proteomes" id="UP000009011">
    <property type="component" value="Chromosome"/>
</dbReference>
<evidence type="ECO:0008006" key="3">
    <source>
        <dbReference type="Google" id="ProtNLM"/>
    </source>
</evidence>
<name>I6Z3F6_MELRP</name>
<dbReference type="InterPro" id="IPR011250">
    <property type="entry name" value="OMP/PagP_B-barrel"/>
</dbReference>
<dbReference type="KEGG" id="mro:MROS_0442"/>
<keyword evidence="2" id="KW-1185">Reference proteome</keyword>
<evidence type="ECO:0000313" key="2">
    <source>
        <dbReference type="Proteomes" id="UP000009011"/>
    </source>
</evidence>
<organism evidence="1 2">
    <name type="scientific">Melioribacter roseus (strain DSM 23840 / JCM 17771 / VKM B-2668 / P3M-2)</name>
    <dbReference type="NCBI Taxonomy" id="1191523"/>
    <lineage>
        <taxon>Bacteria</taxon>
        <taxon>Pseudomonadati</taxon>
        <taxon>Ignavibacteriota</taxon>
        <taxon>Ignavibacteria</taxon>
        <taxon>Ignavibacteriales</taxon>
        <taxon>Melioribacteraceae</taxon>
        <taxon>Melioribacter</taxon>
    </lineage>
</organism>
<dbReference type="eggNOG" id="COG3047">
    <property type="taxonomic scope" value="Bacteria"/>
</dbReference>